<dbReference type="Gene3D" id="3.20.20.370">
    <property type="entry name" value="Glycoside hydrolase/deacetylase"/>
    <property type="match status" value="1"/>
</dbReference>
<comment type="caution">
    <text evidence="2">The sequence shown here is derived from an EMBL/GenBank/DDBJ whole genome shotgun (WGS) entry which is preliminary data.</text>
</comment>
<gene>
    <name evidence="2" type="ORF">EAT49_19580</name>
</gene>
<dbReference type="Pfam" id="PF04748">
    <property type="entry name" value="Polysacc_deac_2"/>
    <property type="match status" value="1"/>
</dbReference>
<keyword evidence="3" id="KW-1185">Reference proteome</keyword>
<dbReference type="Proteomes" id="UP000268016">
    <property type="component" value="Unassembled WGS sequence"/>
</dbReference>
<feature type="compositionally biased region" description="Low complexity" evidence="1">
    <location>
        <begin position="189"/>
        <end position="225"/>
    </location>
</feature>
<dbReference type="InterPro" id="IPR011330">
    <property type="entry name" value="Glyco_hydro/deAcase_b/a-brl"/>
</dbReference>
<dbReference type="InterPro" id="IPR006837">
    <property type="entry name" value="Divergent_DAC"/>
</dbReference>
<evidence type="ECO:0000256" key="1">
    <source>
        <dbReference type="SAM" id="MobiDB-lite"/>
    </source>
</evidence>
<sequence length="540" mass="52451">MGRGIFAGVLWGGLASVLSLGLASLVADPPPGATPPEAPQSTAPAEPAGAEEAAAPDRPATSGDAAPPGEVARAPSAPDARSDGPVGETEPPPRPASSADEPAAPESPAVPDSPAELPEAEADPAPARASAAAPEEPAAGDGAPEPETDPLAEPVVQPDPAAPQEPADVAGPATAPDASGDPVPLRQEATAPDAPASGDAAPTAETAPTARPVEAEEPAAPQSPEATDRAELAAPPERGAVAADPGTPPAAPQAEAAPSVSTESAAPPDAGEEAAVSRFALSAESGGGLPGRPATTPGASAEDAPVAAMAEEALDAGALARFGTEFERDGRPLLAVVLIDAGALPGGAAALGGLPIPVTIVVDPTRPDAAAAAESYRAAGLEVGLLSPVPRNATPQDVEVALAAARAAVPEAVVLVDAGDGGLAGDPQAMARAVVTLEEAGMGLVTVSSGFNAGLRAAEAAGVPAALFSRVLDRDAGDAAAVRRALDQAAFRARQDGGAAVMARLTPDTLSALILWGTAAREGQVQPAPVSALLLEAAPE</sequence>
<feature type="compositionally biased region" description="Low complexity" evidence="1">
    <location>
        <begin position="96"/>
        <end position="143"/>
    </location>
</feature>
<evidence type="ECO:0000313" key="3">
    <source>
        <dbReference type="Proteomes" id="UP000268016"/>
    </source>
</evidence>
<dbReference type="AlphaFoldDB" id="A0A3N2QL10"/>
<dbReference type="GO" id="GO:0005975">
    <property type="term" value="P:carbohydrate metabolic process"/>
    <property type="evidence" value="ECO:0007669"/>
    <property type="project" value="InterPro"/>
</dbReference>
<proteinExistence type="predicted"/>
<evidence type="ECO:0008006" key="4">
    <source>
        <dbReference type="Google" id="ProtNLM"/>
    </source>
</evidence>
<dbReference type="RefSeq" id="WP_123644012.1">
    <property type="nucleotide sequence ID" value="NZ_ML119093.1"/>
</dbReference>
<name>A0A3N2QL10_9RHOB</name>
<protein>
    <recommendedName>
        <fullName evidence="4">Divergent polysaccharide deacetylase family protein</fullName>
    </recommendedName>
</protein>
<accession>A0A3N2QL10</accession>
<dbReference type="SUPFAM" id="SSF88713">
    <property type="entry name" value="Glycoside hydrolase/deacetylase"/>
    <property type="match status" value="1"/>
</dbReference>
<evidence type="ECO:0000313" key="2">
    <source>
        <dbReference type="EMBL" id="ROT95863.1"/>
    </source>
</evidence>
<feature type="compositionally biased region" description="Pro residues" evidence="1">
    <location>
        <begin position="28"/>
        <end position="38"/>
    </location>
</feature>
<dbReference type="OrthoDB" id="7658418at2"/>
<reference evidence="2 3" key="1">
    <citation type="submission" date="2018-10" db="EMBL/GenBank/DDBJ databases">
        <title>Histidinibacterium lentulum gen. nov., sp. nov., a marine bacterium from the culture broth of Picochlorum sp. 122.</title>
        <authorList>
            <person name="Wang G."/>
        </authorList>
    </citation>
    <scope>NUCLEOTIDE SEQUENCE [LARGE SCALE GENOMIC DNA]</scope>
    <source>
        <strain evidence="2 3">B17</strain>
    </source>
</reference>
<organism evidence="2 3">
    <name type="scientific">Histidinibacterium lentulum</name>
    <dbReference type="NCBI Taxonomy" id="2480588"/>
    <lineage>
        <taxon>Bacteria</taxon>
        <taxon>Pseudomonadati</taxon>
        <taxon>Pseudomonadota</taxon>
        <taxon>Alphaproteobacteria</taxon>
        <taxon>Rhodobacterales</taxon>
        <taxon>Paracoccaceae</taxon>
        <taxon>Histidinibacterium</taxon>
    </lineage>
</organism>
<dbReference type="EMBL" id="RDRB01000014">
    <property type="protein sequence ID" value="ROT95863.1"/>
    <property type="molecule type" value="Genomic_DNA"/>
</dbReference>
<feature type="compositionally biased region" description="Low complexity" evidence="1">
    <location>
        <begin position="43"/>
        <end position="53"/>
    </location>
</feature>
<feature type="compositionally biased region" description="Low complexity" evidence="1">
    <location>
        <begin position="152"/>
        <end position="170"/>
    </location>
</feature>
<feature type="region of interest" description="Disordered" evidence="1">
    <location>
        <begin position="25"/>
        <end position="304"/>
    </location>
</feature>